<organism evidence="1 2">
    <name type="scientific">Rangifer tarandus platyrhynchus</name>
    <name type="common">Svalbard reindeer</name>
    <dbReference type="NCBI Taxonomy" id="3082113"/>
    <lineage>
        <taxon>Eukaryota</taxon>
        <taxon>Metazoa</taxon>
        <taxon>Chordata</taxon>
        <taxon>Craniata</taxon>
        <taxon>Vertebrata</taxon>
        <taxon>Euteleostomi</taxon>
        <taxon>Mammalia</taxon>
        <taxon>Eutheria</taxon>
        <taxon>Laurasiatheria</taxon>
        <taxon>Artiodactyla</taxon>
        <taxon>Ruminantia</taxon>
        <taxon>Pecora</taxon>
        <taxon>Cervidae</taxon>
        <taxon>Odocoileinae</taxon>
        <taxon>Rangifer</taxon>
    </lineage>
</organism>
<reference evidence="1" key="1">
    <citation type="submission" date="2023-05" db="EMBL/GenBank/DDBJ databases">
        <authorList>
            <consortium name="ELIXIR-Norway"/>
        </authorList>
    </citation>
    <scope>NUCLEOTIDE SEQUENCE</scope>
</reference>
<evidence type="ECO:0000313" key="1">
    <source>
        <dbReference type="EMBL" id="CAI9692228.1"/>
    </source>
</evidence>
<gene>
    <name evidence="1" type="ORF">MRATA1EN3_LOCUS3441</name>
</gene>
<accession>A0ACB0DVA0</accession>
<sequence>MRSRASNWPPQRARGRPLRRLPARNICAKESATNAKRPLPAVTICSAAPASGPRTEAAARPPSASPRRDPPPGRARDRARREHGASLGRRAPGKGTALKRGPWKSRGAGPGPFRLCWSFRFVFWTRPALAFRKSGNS</sequence>
<name>A0ACB0DVA0_RANTA</name>
<dbReference type="EMBL" id="OX596094">
    <property type="protein sequence ID" value="CAI9692228.1"/>
    <property type="molecule type" value="Genomic_DNA"/>
</dbReference>
<proteinExistence type="predicted"/>
<protein>
    <submittedName>
        <fullName evidence="1">Uncharacterized protein</fullName>
    </submittedName>
</protein>
<evidence type="ECO:0000313" key="2">
    <source>
        <dbReference type="Proteomes" id="UP001162501"/>
    </source>
</evidence>
<dbReference type="Proteomes" id="UP001162501">
    <property type="component" value="Chromosome 10"/>
</dbReference>